<comment type="caution">
    <text evidence="1">The sequence shown here is derived from an EMBL/GenBank/DDBJ whole genome shotgun (WGS) entry which is preliminary data.</text>
</comment>
<evidence type="ECO:0000313" key="1">
    <source>
        <dbReference type="EMBL" id="KAK1424436.1"/>
    </source>
</evidence>
<evidence type="ECO:0000313" key="2">
    <source>
        <dbReference type="Proteomes" id="UP001229421"/>
    </source>
</evidence>
<reference evidence="1" key="1">
    <citation type="journal article" date="2023" name="bioRxiv">
        <title>Improved chromosome-level genome assembly for marigold (Tagetes erecta).</title>
        <authorList>
            <person name="Jiang F."/>
            <person name="Yuan L."/>
            <person name="Wang S."/>
            <person name="Wang H."/>
            <person name="Xu D."/>
            <person name="Wang A."/>
            <person name="Fan W."/>
        </authorList>
    </citation>
    <scope>NUCLEOTIDE SEQUENCE</scope>
    <source>
        <strain evidence="1">WSJ</strain>
        <tissue evidence="1">Leaf</tissue>
    </source>
</reference>
<dbReference type="EMBL" id="JAUHHV010000005">
    <property type="protein sequence ID" value="KAK1424436.1"/>
    <property type="molecule type" value="Genomic_DNA"/>
</dbReference>
<accession>A0AAD8KNM6</accession>
<organism evidence="1 2">
    <name type="scientific">Tagetes erecta</name>
    <name type="common">African marigold</name>
    <dbReference type="NCBI Taxonomy" id="13708"/>
    <lineage>
        <taxon>Eukaryota</taxon>
        <taxon>Viridiplantae</taxon>
        <taxon>Streptophyta</taxon>
        <taxon>Embryophyta</taxon>
        <taxon>Tracheophyta</taxon>
        <taxon>Spermatophyta</taxon>
        <taxon>Magnoliopsida</taxon>
        <taxon>eudicotyledons</taxon>
        <taxon>Gunneridae</taxon>
        <taxon>Pentapetalae</taxon>
        <taxon>asterids</taxon>
        <taxon>campanulids</taxon>
        <taxon>Asterales</taxon>
        <taxon>Asteraceae</taxon>
        <taxon>Asteroideae</taxon>
        <taxon>Heliantheae alliance</taxon>
        <taxon>Tageteae</taxon>
        <taxon>Tagetes</taxon>
    </lineage>
</organism>
<keyword evidence="2" id="KW-1185">Reference proteome</keyword>
<dbReference type="AlphaFoldDB" id="A0AAD8KNM6"/>
<name>A0AAD8KNM6_TARER</name>
<protein>
    <submittedName>
        <fullName evidence="1">Uncharacterized protein</fullName>
    </submittedName>
</protein>
<sequence length="115" mass="13603">MSTPPKQPLRSASAHLLRHRRAPYNHTDYLLLVVVCCDYARCSSFRVVAVVIYAWSSSFRECPSSAGIDLWEARARHQKQQYEEQHTYHYHSAEFKADLSRFRLSYLEEQHSYHE</sequence>
<gene>
    <name evidence="1" type="ORF">QVD17_19766</name>
</gene>
<proteinExistence type="predicted"/>
<dbReference type="Proteomes" id="UP001229421">
    <property type="component" value="Unassembled WGS sequence"/>
</dbReference>